<feature type="signal peptide" evidence="3">
    <location>
        <begin position="1"/>
        <end position="21"/>
    </location>
</feature>
<evidence type="ECO:0000313" key="7">
    <source>
        <dbReference type="Proteomes" id="UP000332933"/>
    </source>
</evidence>
<keyword evidence="7" id="KW-1185">Reference proteome</keyword>
<keyword evidence="3" id="KW-0732">Signal</keyword>
<dbReference type="SMART" id="SM00223">
    <property type="entry name" value="APPLE"/>
    <property type="match status" value="4"/>
</dbReference>
<keyword evidence="1" id="KW-0677">Repeat</keyword>
<evidence type="ECO:0000313" key="5">
    <source>
        <dbReference type="EMBL" id="KAF0719265.1"/>
    </source>
</evidence>
<dbReference type="EMBL" id="CAADRA010000081">
    <property type="protein sequence ID" value="VFT78371.1"/>
    <property type="molecule type" value="Genomic_DNA"/>
</dbReference>
<dbReference type="GO" id="GO:0006508">
    <property type="term" value="P:proteolysis"/>
    <property type="evidence" value="ECO:0007669"/>
    <property type="project" value="InterPro"/>
</dbReference>
<dbReference type="Gene3D" id="3.40.50.10320">
    <property type="entry name" value="LmbE-like"/>
    <property type="match status" value="1"/>
</dbReference>
<reference evidence="6 7" key="1">
    <citation type="submission" date="2019-03" db="EMBL/GenBank/DDBJ databases">
        <authorList>
            <person name="Gaulin E."/>
            <person name="Dumas B."/>
        </authorList>
    </citation>
    <scope>NUCLEOTIDE SEQUENCE [LARGE SCALE GENOMIC DNA]</scope>
    <source>
        <strain evidence="6">CBS 568.67</strain>
    </source>
</reference>
<dbReference type="Proteomes" id="UP000332933">
    <property type="component" value="Unassembled WGS sequence"/>
</dbReference>
<accession>A0A485K4X6</accession>
<evidence type="ECO:0000256" key="3">
    <source>
        <dbReference type="SAM" id="SignalP"/>
    </source>
</evidence>
<dbReference type="InterPro" id="IPR024078">
    <property type="entry name" value="LmbE-like_dom_sf"/>
</dbReference>
<dbReference type="Gene3D" id="3.50.4.10">
    <property type="entry name" value="Hepatocyte Growth Factor"/>
    <property type="match status" value="4"/>
</dbReference>
<dbReference type="GO" id="GO:0005576">
    <property type="term" value="C:extracellular region"/>
    <property type="evidence" value="ECO:0007669"/>
    <property type="project" value="InterPro"/>
</dbReference>
<dbReference type="PANTHER" id="PTHR33946">
    <property type="match status" value="1"/>
</dbReference>
<keyword evidence="2" id="KW-1015">Disulfide bond</keyword>
<dbReference type="PROSITE" id="PS50948">
    <property type="entry name" value="PAN"/>
    <property type="match status" value="2"/>
</dbReference>
<evidence type="ECO:0000256" key="2">
    <source>
        <dbReference type="ARBA" id="ARBA00023157"/>
    </source>
</evidence>
<feature type="domain" description="Apple" evidence="4">
    <location>
        <begin position="96"/>
        <end position="167"/>
    </location>
</feature>
<dbReference type="Pfam" id="PF14295">
    <property type="entry name" value="PAN_4"/>
    <property type="match status" value="4"/>
</dbReference>
<dbReference type="InterPro" id="IPR003609">
    <property type="entry name" value="Pan_app"/>
</dbReference>
<evidence type="ECO:0000256" key="1">
    <source>
        <dbReference type="ARBA" id="ARBA00022737"/>
    </source>
</evidence>
<dbReference type="AlphaFoldDB" id="A0A485K4X6"/>
<protein>
    <submittedName>
        <fullName evidence="6">Aste57867_1151 protein</fullName>
    </submittedName>
</protein>
<evidence type="ECO:0000259" key="4">
    <source>
        <dbReference type="PROSITE" id="PS50948"/>
    </source>
</evidence>
<dbReference type="EMBL" id="VJMH01000081">
    <property type="protein sequence ID" value="KAF0719265.1"/>
    <property type="molecule type" value="Genomic_DNA"/>
</dbReference>
<feature type="chain" id="PRO_5036115872" evidence="3">
    <location>
        <begin position="22"/>
        <end position="789"/>
    </location>
</feature>
<reference evidence="5" key="2">
    <citation type="submission" date="2019-06" db="EMBL/GenBank/DDBJ databases">
        <title>Genomics analysis of Aphanomyces spp. identifies a new class of oomycete effector associated with host adaptation.</title>
        <authorList>
            <person name="Gaulin E."/>
        </authorList>
    </citation>
    <scope>NUCLEOTIDE SEQUENCE</scope>
    <source>
        <strain evidence="5">CBS 578.67</strain>
    </source>
</reference>
<proteinExistence type="predicted"/>
<dbReference type="InterPro" id="IPR000177">
    <property type="entry name" value="Apple"/>
</dbReference>
<evidence type="ECO:0000313" key="6">
    <source>
        <dbReference type="EMBL" id="VFT78371.1"/>
    </source>
</evidence>
<dbReference type="CDD" id="cd01100">
    <property type="entry name" value="APPLE_Factor_XI_like"/>
    <property type="match status" value="1"/>
</dbReference>
<feature type="domain" description="Apple" evidence="4">
    <location>
        <begin position="24"/>
        <end position="95"/>
    </location>
</feature>
<gene>
    <name evidence="6" type="primary">Aste57867_1151</name>
    <name evidence="5" type="ORF">As57867_001150</name>
    <name evidence="6" type="ORF">ASTE57867_1151</name>
</gene>
<organism evidence="6 7">
    <name type="scientific">Aphanomyces stellatus</name>
    <dbReference type="NCBI Taxonomy" id="120398"/>
    <lineage>
        <taxon>Eukaryota</taxon>
        <taxon>Sar</taxon>
        <taxon>Stramenopiles</taxon>
        <taxon>Oomycota</taxon>
        <taxon>Saprolegniomycetes</taxon>
        <taxon>Saprolegniales</taxon>
        <taxon>Verrucalvaceae</taxon>
        <taxon>Aphanomyces</taxon>
    </lineage>
</organism>
<dbReference type="SUPFAM" id="SSF57414">
    <property type="entry name" value="Hairpin loop containing domain-like"/>
    <property type="match status" value="3"/>
</dbReference>
<sequence length="789" mass="82172">MRITLIGAIVACFSLGRTTEAATCSAITANTDYQGNDLTTVAAASAAACCAPCQATAQCTVFAFANGQCYLKYGSPARITKSGVSTGAVQGSSNTCGAITANTDYQGNDLSTVSASSAAACCAPCQATAQCTVFAFANGQCYLKYGSPARISKAGVSTGAVQGSSTCGTITADTDYQGNDLTNVAGATAADCCAPCQANAQCTVFAFANGQCYLKSGSPARIAKAGVSTGVVKSSPVTSCSAITPDTDFQGNDLDSVAANAAADCCAPCQANALCAGYSFVGGTCFLKFGPLTRVSKAGVSTSVLTAGGITPPALKLVSGTSTPDVRVTPLAFTYAAGYQWYPTTSTVNGVESLTEDFAAFVQAINATLGTHRHGAKPESIVTPTPDGSSVLPLSSAASVAECAALVSAHGQIAFTYAPDTQMCLGHHFEGANSVYLLAANGGSTKVTLSIPDSFILKTAGALSDTACVAACKAAAPCTAVRNANSQCTLYAPAAARSPNVVAGWAPVALNANPLPNLPKFANPSKVHFYTTAHQDDHELFMSNTYLQSIKDASTKVVFVYTTAGDDQGGNGWREARELGTLAATKAYVDHVGRFASTVQSSTVTLLGRQITRVAIGNTVSYFLRVPEYGADQVNGFMALVNNERPVAPMDFPNQPYANRDAFQQVLTQLYYGEASGIGSIQMHAQDPEGPQPDHAMHLATGQLVTDVVASDSDWVNCLAQYYYFDYQKWLDPVNVTPEDQALQRYAWMLLSQAIFNYDNTIVFWSEHSINLGRTYIRRSIHEGAGPCP</sequence>
<name>A0A485K4X6_9STRA</name>
<dbReference type="PANTHER" id="PTHR33946:SF4">
    <property type="entry name" value="COAGULATION FACTOR XI"/>
    <property type="match status" value="1"/>
</dbReference>